<feature type="active site" description="Proton donor" evidence="9">
    <location>
        <position position="128"/>
    </location>
</feature>
<comment type="caution">
    <text evidence="11">The sequence shown here is derived from an EMBL/GenBank/DDBJ whole genome shotgun (WGS) entry which is preliminary data.</text>
</comment>
<dbReference type="SUPFAM" id="SSF51366">
    <property type="entry name" value="Ribulose-phoshate binding barrel"/>
    <property type="match status" value="1"/>
</dbReference>
<sequence length="237" mass="23582">MIAIPALDLSDGACVQLVGGDFAREAVRRPDPLAVAAEFAALGFAALHVVDLDAATGRGSNRAALDALLAARAAEVQAGGGVRDDAALDALLAAGAARVVVGTRALEDPAWLAAAAARAPGRLVVAVDVRGREVQVRGWRAARPGSPGATLAALDPLPLAGVLVTAVHREGRAAGPDLALVEEAVAATRHPVQAAGGIASLADLRALAARGAAAAVLGMAIYTGALDARAVAEEFGR</sequence>
<dbReference type="Gene3D" id="3.20.20.70">
    <property type="entry name" value="Aldolase class I"/>
    <property type="match status" value="1"/>
</dbReference>
<comment type="similarity">
    <text evidence="4 9 10">Belongs to the HisA/HisF family.</text>
</comment>
<evidence type="ECO:0000256" key="8">
    <source>
        <dbReference type="ARBA" id="ARBA00023235"/>
    </source>
</evidence>
<feature type="active site" description="Proton acceptor" evidence="9">
    <location>
        <position position="8"/>
    </location>
</feature>
<dbReference type="Pfam" id="PF00977">
    <property type="entry name" value="His_biosynth"/>
    <property type="match status" value="1"/>
</dbReference>
<dbReference type="InterPro" id="IPR006062">
    <property type="entry name" value="His_biosynth"/>
</dbReference>
<dbReference type="GO" id="GO:0005737">
    <property type="term" value="C:cytoplasm"/>
    <property type="evidence" value="ECO:0007669"/>
    <property type="project" value="UniProtKB-SubCell"/>
</dbReference>
<evidence type="ECO:0000256" key="6">
    <source>
        <dbReference type="ARBA" id="ARBA00022605"/>
    </source>
</evidence>
<dbReference type="InterPro" id="IPR023016">
    <property type="entry name" value="HisA/PriA"/>
</dbReference>
<comment type="subcellular location">
    <subcellularLocation>
        <location evidence="2 9">Cytoplasm</location>
    </subcellularLocation>
</comment>
<keyword evidence="7 9" id="KW-0368">Histidine biosynthesis</keyword>
<evidence type="ECO:0000256" key="5">
    <source>
        <dbReference type="ARBA" id="ARBA00022490"/>
    </source>
</evidence>
<comment type="catalytic activity">
    <reaction evidence="1 9">
        <text>1-(5-phospho-beta-D-ribosyl)-5-[(5-phospho-beta-D-ribosylamino)methylideneamino]imidazole-4-carboxamide = 5-[(5-phospho-1-deoxy-D-ribulos-1-ylimino)methylamino]-1-(5-phospho-beta-D-ribosyl)imidazole-4-carboxamide</text>
        <dbReference type="Rhea" id="RHEA:15469"/>
        <dbReference type="ChEBI" id="CHEBI:58435"/>
        <dbReference type="ChEBI" id="CHEBI:58525"/>
        <dbReference type="EC" id="5.3.1.16"/>
    </reaction>
</comment>
<protein>
    <recommendedName>
        <fullName evidence="9">1-(5-phosphoribosyl)-5-[(5-phosphoribosylamino)methylideneamino] imidazole-4-carboxamide isomerase</fullName>
        <ecNumber evidence="9">5.3.1.16</ecNumber>
    </recommendedName>
    <alternativeName>
        <fullName evidence="9">Phosphoribosylformimino-5-aminoimidazole carboxamide ribotide isomerase</fullName>
    </alternativeName>
</protein>
<keyword evidence="5 9" id="KW-0963">Cytoplasm</keyword>
<keyword evidence="8 9" id="KW-0413">Isomerase</keyword>
<keyword evidence="6 9" id="KW-0028">Amino-acid biosynthesis</keyword>
<organism evidence="11">
    <name type="scientific">Eiseniibacteriota bacterium</name>
    <dbReference type="NCBI Taxonomy" id="2212470"/>
    <lineage>
        <taxon>Bacteria</taxon>
        <taxon>Candidatus Eiseniibacteriota</taxon>
    </lineage>
</organism>
<dbReference type="InterPro" id="IPR011060">
    <property type="entry name" value="RibuloseP-bd_barrel"/>
</dbReference>
<evidence type="ECO:0000256" key="2">
    <source>
        <dbReference type="ARBA" id="ARBA00004496"/>
    </source>
</evidence>
<dbReference type="InterPro" id="IPR013785">
    <property type="entry name" value="Aldolase_TIM"/>
</dbReference>
<dbReference type="EC" id="5.3.1.16" evidence="9"/>
<evidence type="ECO:0000256" key="10">
    <source>
        <dbReference type="RuleBase" id="RU003657"/>
    </source>
</evidence>
<dbReference type="UniPathway" id="UPA00031">
    <property type="reaction ID" value="UER00009"/>
</dbReference>
<gene>
    <name evidence="9" type="primary">hisA</name>
    <name evidence="11" type="ORF">ENR23_09255</name>
</gene>
<accession>A0A832MMA1</accession>
<proteinExistence type="inferred from homology"/>
<evidence type="ECO:0000256" key="4">
    <source>
        <dbReference type="ARBA" id="ARBA00009667"/>
    </source>
</evidence>
<dbReference type="GO" id="GO:0003949">
    <property type="term" value="F:1-(5-phosphoribosyl)-5-[(5-phosphoribosylamino)methylideneamino]imidazole-4-carboxamide isomerase activity"/>
    <property type="evidence" value="ECO:0007669"/>
    <property type="project" value="UniProtKB-UniRule"/>
</dbReference>
<evidence type="ECO:0000256" key="3">
    <source>
        <dbReference type="ARBA" id="ARBA00005133"/>
    </source>
</evidence>
<dbReference type="GO" id="GO:0000162">
    <property type="term" value="P:L-tryptophan biosynthetic process"/>
    <property type="evidence" value="ECO:0007669"/>
    <property type="project" value="TreeGrafter"/>
</dbReference>
<evidence type="ECO:0000256" key="9">
    <source>
        <dbReference type="HAMAP-Rule" id="MF_01014"/>
    </source>
</evidence>
<evidence type="ECO:0000256" key="1">
    <source>
        <dbReference type="ARBA" id="ARBA00000901"/>
    </source>
</evidence>
<dbReference type="InterPro" id="IPR044524">
    <property type="entry name" value="Isoase_HisA-like"/>
</dbReference>
<evidence type="ECO:0000313" key="11">
    <source>
        <dbReference type="EMBL" id="HGZ43596.1"/>
    </source>
</evidence>
<dbReference type="PANTHER" id="PTHR43090:SF2">
    <property type="entry name" value="1-(5-PHOSPHORIBOSYL)-5-[(5-PHOSPHORIBOSYLAMINO)METHYLIDENEAMINO] IMIDAZOLE-4-CARBOXAMIDE ISOMERASE"/>
    <property type="match status" value="1"/>
</dbReference>
<dbReference type="AlphaFoldDB" id="A0A832MMA1"/>
<reference evidence="11" key="1">
    <citation type="journal article" date="2020" name="mSystems">
        <title>Genome- and Community-Level Interaction Insights into Carbon Utilization and Element Cycling Functions of Hydrothermarchaeota in Hydrothermal Sediment.</title>
        <authorList>
            <person name="Zhou Z."/>
            <person name="Liu Y."/>
            <person name="Xu W."/>
            <person name="Pan J."/>
            <person name="Luo Z.H."/>
            <person name="Li M."/>
        </authorList>
    </citation>
    <scope>NUCLEOTIDE SEQUENCE [LARGE SCALE GENOMIC DNA]</scope>
    <source>
        <strain evidence="11">SpSt-381</strain>
    </source>
</reference>
<dbReference type="PANTHER" id="PTHR43090">
    <property type="entry name" value="1-(5-PHOSPHORIBOSYL)-5-[(5-PHOSPHORIBOSYLAMINO)METHYLIDENEAMINO] IMIDAZOLE-4-CARBOXAMIDE ISOMERASE"/>
    <property type="match status" value="1"/>
</dbReference>
<name>A0A832MMA1_UNCEI</name>
<dbReference type="HAMAP" id="MF_01014">
    <property type="entry name" value="HisA"/>
    <property type="match status" value="1"/>
</dbReference>
<dbReference type="GO" id="GO:0000105">
    <property type="term" value="P:L-histidine biosynthetic process"/>
    <property type="evidence" value="ECO:0007669"/>
    <property type="project" value="UniProtKB-UniRule"/>
</dbReference>
<dbReference type="EMBL" id="DSQF01000018">
    <property type="protein sequence ID" value="HGZ43596.1"/>
    <property type="molecule type" value="Genomic_DNA"/>
</dbReference>
<evidence type="ECO:0000256" key="7">
    <source>
        <dbReference type="ARBA" id="ARBA00023102"/>
    </source>
</evidence>
<comment type="pathway">
    <text evidence="3 9">Amino-acid biosynthesis; L-histidine biosynthesis; L-histidine from 5-phospho-alpha-D-ribose 1-diphosphate: step 4/9.</text>
</comment>